<dbReference type="NCBIfam" id="TIGR01681">
    <property type="entry name" value="HAD-SF-IIIC"/>
    <property type="match status" value="1"/>
</dbReference>
<dbReference type="AlphaFoldDB" id="A0A1B8GFH1"/>
<evidence type="ECO:0000313" key="3">
    <source>
        <dbReference type="Proteomes" id="UP000091956"/>
    </source>
</evidence>
<dbReference type="PANTHER" id="PTHR17901">
    <property type="entry name" value="MAGNESIUM-DEPENDENT PHOSPHATASE 1 MDP1"/>
    <property type="match status" value="1"/>
</dbReference>
<dbReference type="InterPro" id="IPR023214">
    <property type="entry name" value="HAD_sf"/>
</dbReference>
<dbReference type="RefSeq" id="XP_018128315.1">
    <property type="nucleotide sequence ID" value="XM_018277368.2"/>
</dbReference>
<dbReference type="InterPro" id="IPR010033">
    <property type="entry name" value="HAD_SF_ppase_IIIC"/>
</dbReference>
<name>A0A1B8GFH1_9PEZI</name>
<gene>
    <name evidence="2" type="ORF">VE01_07939</name>
</gene>
<dbReference type="Gene3D" id="3.40.50.1000">
    <property type="entry name" value="HAD superfamily/HAD-like"/>
    <property type="match status" value="1"/>
</dbReference>
<dbReference type="OrthoDB" id="2865258at2759"/>
<dbReference type="InterPro" id="IPR010036">
    <property type="entry name" value="MDP_1_eu_arc"/>
</dbReference>
<feature type="compositionally biased region" description="Pro residues" evidence="1">
    <location>
        <begin position="1"/>
        <end position="10"/>
    </location>
</feature>
<dbReference type="STRING" id="342668.A0A1B8GFH1"/>
<evidence type="ECO:0000256" key="1">
    <source>
        <dbReference type="SAM" id="MobiDB-lite"/>
    </source>
</evidence>
<feature type="region of interest" description="Disordered" evidence="1">
    <location>
        <begin position="133"/>
        <end position="170"/>
    </location>
</feature>
<feature type="region of interest" description="Disordered" evidence="1">
    <location>
        <begin position="1"/>
        <end position="24"/>
    </location>
</feature>
<dbReference type="NCBIfam" id="TIGR01685">
    <property type="entry name" value="MDP-1"/>
    <property type="match status" value="1"/>
</dbReference>
<dbReference type="SUPFAM" id="SSF56784">
    <property type="entry name" value="HAD-like"/>
    <property type="match status" value="1"/>
</dbReference>
<dbReference type="GeneID" id="28841325"/>
<dbReference type="SFLD" id="SFLDG01131">
    <property type="entry name" value="C1.5.2:_MDP_Like"/>
    <property type="match status" value="1"/>
</dbReference>
<dbReference type="PANTHER" id="PTHR17901:SF14">
    <property type="entry name" value="MAGNESIUM-DEPENDENT PHOSPHATASE 1"/>
    <property type="match status" value="1"/>
</dbReference>
<organism evidence="2 3">
    <name type="scientific">Pseudogymnoascus verrucosus</name>
    <dbReference type="NCBI Taxonomy" id="342668"/>
    <lineage>
        <taxon>Eukaryota</taxon>
        <taxon>Fungi</taxon>
        <taxon>Dikarya</taxon>
        <taxon>Ascomycota</taxon>
        <taxon>Pezizomycotina</taxon>
        <taxon>Leotiomycetes</taxon>
        <taxon>Thelebolales</taxon>
        <taxon>Thelebolaceae</taxon>
        <taxon>Pseudogymnoascus</taxon>
    </lineage>
</organism>
<sequence>MPKPKPPSTPSIPQTPSFPPSLPPSLASPLPLPTLIVFDLDYTLWPFWVDTHASPPLKPLLSSTTPPYTHAARDKHGEEFSFYPHVPAILAALDAHPRVRVGVASRTGAPEVARDLLRMLQIPWFDVPVPAPLDGSTTDDASSSGSTSKKAREKEKAREKALNKERGAGRGKARKAIEFLGHMEIYPGSKKKHFTRLRETTGVEFGEMLFFDDEKRNREVEELGVTMWWVPDGLDGGEFERGVGEWRRRRGVVC</sequence>
<dbReference type="SFLD" id="SFLDG01129">
    <property type="entry name" value="C1.5:_HAD__Beta-PGM__Phosphata"/>
    <property type="match status" value="1"/>
</dbReference>
<dbReference type="Pfam" id="PF12689">
    <property type="entry name" value="Acid_PPase"/>
    <property type="match status" value="1"/>
</dbReference>
<protein>
    <recommendedName>
        <fullName evidence="4">Magnesium-dependent phosphatase-1</fullName>
    </recommendedName>
</protein>
<evidence type="ECO:0008006" key="4">
    <source>
        <dbReference type="Google" id="ProtNLM"/>
    </source>
</evidence>
<dbReference type="InterPro" id="IPR036412">
    <property type="entry name" value="HAD-like_sf"/>
</dbReference>
<feature type="compositionally biased region" description="Low complexity" evidence="1">
    <location>
        <begin position="134"/>
        <end position="148"/>
    </location>
</feature>
<accession>A0A1B8GFH1</accession>
<dbReference type="GO" id="GO:0003993">
    <property type="term" value="F:acid phosphatase activity"/>
    <property type="evidence" value="ECO:0007669"/>
    <property type="project" value="TreeGrafter"/>
</dbReference>
<feature type="compositionally biased region" description="Basic and acidic residues" evidence="1">
    <location>
        <begin position="150"/>
        <end position="168"/>
    </location>
</feature>
<dbReference type="SFLD" id="SFLDS00003">
    <property type="entry name" value="Haloacid_Dehalogenase"/>
    <property type="match status" value="1"/>
</dbReference>
<reference evidence="2 3" key="1">
    <citation type="submission" date="2016-03" db="EMBL/GenBank/DDBJ databases">
        <title>Comparative genomics of Pseudogymnoascus destructans, the fungus causing white-nose syndrome of bats.</title>
        <authorList>
            <person name="Palmer J.M."/>
            <person name="Drees K.P."/>
            <person name="Foster J.T."/>
            <person name="Lindner D.L."/>
        </authorList>
    </citation>
    <scope>NUCLEOTIDE SEQUENCE [LARGE SCALE GENOMIC DNA]</scope>
    <source>
        <strain evidence="2 3">UAMH 10579</strain>
    </source>
</reference>
<reference evidence="3" key="2">
    <citation type="journal article" date="2018" name="Nat. Commun.">
        <title>Extreme sensitivity to ultraviolet light in the fungal pathogen causing white-nose syndrome of bats.</title>
        <authorList>
            <person name="Palmer J.M."/>
            <person name="Drees K.P."/>
            <person name="Foster J.T."/>
            <person name="Lindner D.L."/>
        </authorList>
    </citation>
    <scope>NUCLEOTIDE SEQUENCE [LARGE SCALE GENOMIC DNA]</scope>
    <source>
        <strain evidence="3">UAMH 10579</strain>
    </source>
</reference>
<evidence type="ECO:0000313" key="2">
    <source>
        <dbReference type="EMBL" id="OBT94582.1"/>
    </source>
</evidence>
<proteinExistence type="predicted"/>
<dbReference type="EMBL" id="KV460242">
    <property type="protein sequence ID" value="OBT94582.1"/>
    <property type="molecule type" value="Genomic_DNA"/>
</dbReference>
<keyword evidence="3" id="KW-1185">Reference proteome</keyword>
<dbReference type="Proteomes" id="UP000091956">
    <property type="component" value="Unassembled WGS sequence"/>
</dbReference>